<dbReference type="PROSITE" id="PS50102">
    <property type="entry name" value="RRM"/>
    <property type="match status" value="1"/>
</dbReference>
<dbReference type="EMBL" id="CAKMRJ010001112">
    <property type="protein sequence ID" value="CAH1423563.1"/>
    <property type="molecule type" value="Genomic_DNA"/>
</dbReference>
<keyword evidence="6" id="KW-1185">Reference proteome</keyword>
<feature type="domain" description="RRM" evidence="4">
    <location>
        <begin position="163"/>
        <end position="264"/>
    </location>
</feature>
<comment type="caution">
    <text evidence="5">The sequence shown here is derived from an EMBL/GenBank/DDBJ whole genome shotgun (WGS) entry which is preliminary data.</text>
</comment>
<evidence type="ECO:0000313" key="6">
    <source>
        <dbReference type="Proteomes" id="UP001157418"/>
    </source>
</evidence>
<dbReference type="InterPro" id="IPR035979">
    <property type="entry name" value="RBD_domain_sf"/>
</dbReference>
<dbReference type="InterPro" id="IPR007201">
    <property type="entry name" value="Mei2-like_Rrm_C"/>
</dbReference>
<keyword evidence="1 2" id="KW-0694">RNA-binding</keyword>
<evidence type="ECO:0000313" key="5">
    <source>
        <dbReference type="EMBL" id="CAH1423563.1"/>
    </source>
</evidence>
<gene>
    <name evidence="5" type="ORF">LVIROSA_LOCUS10837</name>
</gene>
<dbReference type="Proteomes" id="UP001157418">
    <property type="component" value="Unassembled WGS sequence"/>
</dbReference>
<evidence type="ECO:0000256" key="3">
    <source>
        <dbReference type="SAM" id="MobiDB-lite"/>
    </source>
</evidence>
<dbReference type="InterPro" id="IPR000504">
    <property type="entry name" value="RRM_dom"/>
</dbReference>
<dbReference type="GO" id="GO:0003723">
    <property type="term" value="F:RNA binding"/>
    <property type="evidence" value="ECO:0007669"/>
    <property type="project" value="UniProtKB-UniRule"/>
</dbReference>
<dbReference type="SUPFAM" id="SSF54928">
    <property type="entry name" value="RNA-binding domain, RBD"/>
    <property type="match status" value="1"/>
</dbReference>
<organism evidence="5 6">
    <name type="scientific">Lactuca virosa</name>
    <dbReference type="NCBI Taxonomy" id="75947"/>
    <lineage>
        <taxon>Eukaryota</taxon>
        <taxon>Viridiplantae</taxon>
        <taxon>Streptophyta</taxon>
        <taxon>Embryophyta</taxon>
        <taxon>Tracheophyta</taxon>
        <taxon>Spermatophyta</taxon>
        <taxon>Magnoliopsida</taxon>
        <taxon>eudicotyledons</taxon>
        <taxon>Gunneridae</taxon>
        <taxon>Pentapetalae</taxon>
        <taxon>asterids</taxon>
        <taxon>campanulids</taxon>
        <taxon>Asterales</taxon>
        <taxon>Asteraceae</taxon>
        <taxon>Cichorioideae</taxon>
        <taxon>Cichorieae</taxon>
        <taxon>Lactucinae</taxon>
        <taxon>Lactuca</taxon>
    </lineage>
</organism>
<accession>A0AAU9M6B5</accession>
<dbReference type="Gene3D" id="3.30.70.330">
    <property type="match status" value="1"/>
</dbReference>
<evidence type="ECO:0000259" key="4">
    <source>
        <dbReference type="PROSITE" id="PS50102"/>
    </source>
</evidence>
<dbReference type="Pfam" id="PF04059">
    <property type="entry name" value="RRM_2"/>
    <property type="match status" value="1"/>
</dbReference>
<sequence>MAIEIVSSRPLDPRASPYNTIYPRDFYIYHIPPPLPYYRILPPVLPRPPYFWSYNAHQQPLPAKSLPLPLPPPPSPGKKSNFSLASVPSGPRIPKSRLTGRHRRVNKVVRFGSHGCGGTEMKTQLKPVEKKTTLEKVGRGGKRRWKNRSGEYQEILPLDTETSSVMIKNIPNKYTRKLLIQTLDDHCKLVNQKINNDSIDEKNSISAYDFLYLPIDFNNRVNAGFAFVNFTTPEAASRFRDTFHGKHWDFFGSPKVAEITRARIQGKRRLVNNCKTMDFSYGSEEDMPVSFEPARDGSDGVHSKMTVLGRSRGGGLGHLSYLAYGRVLGSTPFDHLLGLISCCKRLLRN</sequence>
<evidence type="ECO:0000256" key="1">
    <source>
        <dbReference type="ARBA" id="ARBA00022884"/>
    </source>
</evidence>
<dbReference type="AlphaFoldDB" id="A0AAU9M6B5"/>
<feature type="region of interest" description="Disordered" evidence="3">
    <location>
        <begin position="63"/>
        <end position="97"/>
    </location>
</feature>
<proteinExistence type="predicted"/>
<evidence type="ECO:0000256" key="2">
    <source>
        <dbReference type="PROSITE-ProRule" id="PRU00176"/>
    </source>
</evidence>
<reference evidence="5 6" key="1">
    <citation type="submission" date="2022-01" db="EMBL/GenBank/DDBJ databases">
        <authorList>
            <person name="Xiong W."/>
            <person name="Schranz E."/>
        </authorList>
    </citation>
    <scope>NUCLEOTIDE SEQUENCE [LARGE SCALE GENOMIC DNA]</scope>
</reference>
<name>A0AAU9M6B5_9ASTR</name>
<protein>
    <recommendedName>
        <fullName evidence="4">RRM domain-containing protein</fullName>
    </recommendedName>
</protein>
<dbReference type="PANTHER" id="PTHR23189">
    <property type="entry name" value="RNA RECOGNITION MOTIF-CONTAINING"/>
    <property type="match status" value="1"/>
</dbReference>
<dbReference type="InterPro" id="IPR012677">
    <property type="entry name" value="Nucleotide-bd_a/b_plait_sf"/>
</dbReference>